<evidence type="ECO:0000256" key="1">
    <source>
        <dbReference type="ARBA" id="ARBA00001947"/>
    </source>
</evidence>
<dbReference type="PANTHER" id="PTHR37326:SF1">
    <property type="entry name" value="BLL3975 PROTEIN"/>
    <property type="match status" value="1"/>
</dbReference>
<dbReference type="PANTHER" id="PTHR37326">
    <property type="entry name" value="BLL3975 PROTEIN"/>
    <property type="match status" value="1"/>
</dbReference>
<protein>
    <recommendedName>
        <fullName evidence="6">Peptidase M14 domain-containing protein</fullName>
    </recommendedName>
</protein>
<comment type="caution">
    <text evidence="7">The sequence shown here is derived from an EMBL/GenBank/DDBJ whole genome shotgun (WGS) entry which is preliminary data.</text>
</comment>
<organism evidence="7 8">
    <name type="scientific">Candidatus Woykebacteria bacterium RIFCSPHIGHO2_02_FULL_43_16b</name>
    <dbReference type="NCBI Taxonomy" id="1802601"/>
    <lineage>
        <taxon>Bacteria</taxon>
        <taxon>Candidatus Woykeibacteriota</taxon>
    </lineage>
</organism>
<feature type="active site" description="Proton donor/acceptor" evidence="5">
    <location>
        <position position="234"/>
    </location>
</feature>
<keyword evidence="4" id="KW-0862">Zinc</keyword>
<dbReference type="Proteomes" id="UP000177821">
    <property type="component" value="Unassembled WGS sequence"/>
</dbReference>
<dbReference type="EMBL" id="MHCX01000051">
    <property type="protein sequence ID" value="OGY28449.1"/>
    <property type="molecule type" value="Genomic_DNA"/>
</dbReference>
<evidence type="ECO:0000256" key="4">
    <source>
        <dbReference type="ARBA" id="ARBA00022833"/>
    </source>
</evidence>
<proteinExistence type="inferred from homology"/>
<accession>A0A1G1WL58</accession>
<dbReference type="Gene3D" id="3.40.630.10">
    <property type="entry name" value="Zn peptidases"/>
    <property type="match status" value="1"/>
</dbReference>
<name>A0A1G1WL58_9BACT</name>
<dbReference type="CDD" id="cd06231">
    <property type="entry name" value="M14_REP34-like"/>
    <property type="match status" value="1"/>
</dbReference>
<dbReference type="GO" id="GO:0006508">
    <property type="term" value="P:proteolysis"/>
    <property type="evidence" value="ECO:0007669"/>
    <property type="project" value="InterPro"/>
</dbReference>
<dbReference type="InterPro" id="IPR000834">
    <property type="entry name" value="Peptidase_M14"/>
</dbReference>
<dbReference type="AlphaFoldDB" id="A0A1G1WL58"/>
<keyword evidence="3" id="KW-0378">Hydrolase</keyword>
<dbReference type="Pfam" id="PF24827">
    <property type="entry name" value="AstE_AspA_cat"/>
    <property type="match status" value="1"/>
</dbReference>
<feature type="domain" description="Peptidase M14" evidence="6">
    <location>
        <begin position="1"/>
        <end position="259"/>
    </location>
</feature>
<reference evidence="7 8" key="1">
    <citation type="journal article" date="2016" name="Nat. Commun.">
        <title>Thousands of microbial genomes shed light on interconnected biogeochemical processes in an aquifer system.</title>
        <authorList>
            <person name="Anantharaman K."/>
            <person name="Brown C.T."/>
            <person name="Hug L.A."/>
            <person name="Sharon I."/>
            <person name="Castelle C.J."/>
            <person name="Probst A.J."/>
            <person name="Thomas B.C."/>
            <person name="Singh A."/>
            <person name="Wilkins M.J."/>
            <person name="Karaoz U."/>
            <person name="Brodie E.L."/>
            <person name="Williams K.H."/>
            <person name="Hubbard S.S."/>
            <person name="Banfield J.F."/>
        </authorList>
    </citation>
    <scope>NUCLEOTIDE SEQUENCE [LARGE SCALE GENOMIC DNA]</scope>
</reference>
<dbReference type="InterPro" id="IPR055438">
    <property type="entry name" value="AstE_AspA_cat"/>
</dbReference>
<dbReference type="GO" id="GO:0004181">
    <property type="term" value="F:metallocarboxypeptidase activity"/>
    <property type="evidence" value="ECO:0007669"/>
    <property type="project" value="InterPro"/>
</dbReference>
<evidence type="ECO:0000256" key="2">
    <source>
        <dbReference type="ARBA" id="ARBA00022723"/>
    </source>
</evidence>
<sequence length="259" mass="29123">MLTDDKNYTSLISSYKEALAVLGAELLEIGCFDYQKAPVQLYGTIMGNGPTKVLITSGIHGEERAGPYGLLEFIKSDIQKYLDRFTFHIIPVINPIGFEKSERFGSSGMDINRLFDMPQTSPEVKITRNFLHHLQFQLFIDLHEDSDSDHVYLYESGDGLNDDLILAEDLNFLSLISKRGIGINQEPFIYGAVSRNGIVYKGYQTPGKSGEQIDGTIADYLLTSKRVIRAITLETPGKIEFNSRVRVQKDFLNFILAPK</sequence>
<dbReference type="PROSITE" id="PS52035">
    <property type="entry name" value="PEPTIDASE_M14"/>
    <property type="match status" value="1"/>
</dbReference>
<dbReference type="SUPFAM" id="SSF53187">
    <property type="entry name" value="Zn-dependent exopeptidases"/>
    <property type="match status" value="1"/>
</dbReference>
<evidence type="ECO:0000313" key="8">
    <source>
        <dbReference type="Proteomes" id="UP000177821"/>
    </source>
</evidence>
<comment type="similarity">
    <text evidence="5">Belongs to the peptidase M14 family.</text>
</comment>
<comment type="cofactor">
    <cofactor evidence="1">
        <name>Zn(2+)</name>
        <dbReference type="ChEBI" id="CHEBI:29105"/>
    </cofactor>
</comment>
<dbReference type="InterPro" id="IPR053138">
    <property type="entry name" value="N-alpha-Ac-DABA_deacetylase"/>
</dbReference>
<gene>
    <name evidence="7" type="ORF">A3J50_01615</name>
</gene>
<evidence type="ECO:0000259" key="6">
    <source>
        <dbReference type="PROSITE" id="PS52035"/>
    </source>
</evidence>
<dbReference type="GO" id="GO:0016788">
    <property type="term" value="F:hydrolase activity, acting on ester bonds"/>
    <property type="evidence" value="ECO:0007669"/>
    <property type="project" value="InterPro"/>
</dbReference>
<evidence type="ECO:0000256" key="3">
    <source>
        <dbReference type="ARBA" id="ARBA00022801"/>
    </source>
</evidence>
<dbReference type="GO" id="GO:0008270">
    <property type="term" value="F:zinc ion binding"/>
    <property type="evidence" value="ECO:0007669"/>
    <property type="project" value="InterPro"/>
</dbReference>
<evidence type="ECO:0000313" key="7">
    <source>
        <dbReference type="EMBL" id="OGY28449.1"/>
    </source>
</evidence>
<evidence type="ECO:0000256" key="5">
    <source>
        <dbReference type="PROSITE-ProRule" id="PRU01379"/>
    </source>
</evidence>
<keyword evidence="2" id="KW-0479">Metal-binding</keyword>